<dbReference type="GO" id="GO:0004222">
    <property type="term" value="F:metalloendopeptidase activity"/>
    <property type="evidence" value="ECO:0007669"/>
    <property type="project" value="UniProtKB-EC"/>
</dbReference>
<gene>
    <name evidence="3" type="primary">prt_1</name>
    <name evidence="3" type="ORF">GMA8713_04747</name>
</gene>
<dbReference type="EC" id="3.4.24.3" evidence="3"/>
<dbReference type="Pfam" id="PF08453">
    <property type="entry name" value="Peptidase_M9_N"/>
    <property type="match status" value="1"/>
</dbReference>
<evidence type="ECO:0000313" key="3">
    <source>
        <dbReference type="EMBL" id="CZF86708.1"/>
    </source>
</evidence>
<accession>A0A128FIV2</accession>
<proteinExistence type="predicted"/>
<feature type="domain" description="Peptidase M9 collagenase N-terminal" evidence="2">
    <location>
        <begin position="31"/>
        <end position="110"/>
    </location>
</feature>
<dbReference type="InterPro" id="IPR013661">
    <property type="entry name" value="Peptidase_M9_N_dom"/>
</dbReference>
<dbReference type="AlphaFoldDB" id="A0A128FIV2"/>
<dbReference type="EMBL" id="FIZY01000078">
    <property type="protein sequence ID" value="CZF86708.1"/>
    <property type="molecule type" value="Genomic_DNA"/>
</dbReference>
<reference evidence="4" key="1">
    <citation type="submission" date="2016-02" db="EMBL/GenBank/DDBJ databases">
        <authorList>
            <person name="Rodrigo-Torres Lidia"/>
            <person name="Arahal R.David."/>
        </authorList>
    </citation>
    <scope>NUCLEOTIDE SEQUENCE [LARGE SCALE GENOMIC DNA]</scope>
    <source>
        <strain evidence="4">CECT 8713</strain>
    </source>
</reference>
<dbReference type="Proteomes" id="UP000073601">
    <property type="component" value="Unassembled WGS sequence"/>
</dbReference>
<protein>
    <submittedName>
        <fullName evidence="3">Microbial collagenase</fullName>
        <ecNumber evidence="3">3.4.24.3</ecNumber>
    </submittedName>
</protein>
<name>A0A128FIV2_9GAMM</name>
<keyword evidence="4" id="KW-1185">Reference proteome</keyword>
<evidence type="ECO:0000256" key="1">
    <source>
        <dbReference type="SAM" id="SignalP"/>
    </source>
</evidence>
<organism evidence="3 4">
    <name type="scientific">Grimontia marina</name>
    <dbReference type="NCBI Taxonomy" id="646534"/>
    <lineage>
        <taxon>Bacteria</taxon>
        <taxon>Pseudomonadati</taxon>
        <taxon>Pseudomonadota</taxon>
        <taxon>Gammaproteobacteria</taxon>
        <taxon>Vibrionales</taxon>
        <taxon>Vibrionaceae</taxon>
        <taxon>Grimontia</taxon>
    </lineage>
</organism>
<feature type="chain" id="PRO_5007282499" evidence="1">
    <location>
        <begin position="28"/>
        <end position="124"/>
    </location>
</feature>
<evidence type="ECO:0000259" key="2">
    <source>
        <dbReference type="Pfam" id="PF08453"/>
    </source>
</evidence>
<sequence length="124" mass="14051">MSHTRLFSCHRLTLACMLATLSSVSLAHNQCDIPMLQQAPDLASAVSAATYHCYPSWFSAPVGSLNDIYSEQSLSRIQTILNQAIRSYQGEAEQARKLENLGEFVRAAYWKPRCQLYQRRNKII</sequence>
<keyword evidence="3" id="KW-0378">Hydrolase</keyword>
<feature type="signal peptide" evidence="1">
    <location>
        <begin position="1"/>
        <end position="27"/>
    </location>
</feature>
<keyword evidence="1" id="KW-0732">Signal</keyword>
<evidence type="ECO:0000313" key="4">
    <source>
        <dbReference type="Proteomes" id="UP000073601"/>
    </source>
</evidence>